<dbReference type="VEuPathDB" id="CryptoDB:Cvel_5759"/>
<name>A0A0G4H6F7_9ALVE</name>
<feature type="compositionally biased region" description="Acidic residues" evidence="1">
    <location>
        <begin position="124"/>
        <end position="148"/>
    </location>
</feature>
<dbReference type="EMBL" id="CDMZ01001920">
    <property type="protein sequence ID" value="CEM39293.1"/>
    <property type="molecule type" value="Genomic_DNA"/>
</dbReference>
<protein>
    <submittedName>
        <fullName evidence="2">Uncharacterized protein</fullName>
    </submittedName>
</protein>
<reference evidence="2" key="1">
    <citation type="submission" date="2014-11" db="EMBL/GenBank/DDBJ databases">
        <authorList>
            <person name="Otto D Thomas"/>
            <person name="Naeem Raeece"/>
        </authorList>
    </citation>
    <scope>NUCLEOTIDE SEQUENCE</scope>
</reference>
<evidence type="ECO:0000313" key="2">
    <source>
        <dbReference type="EMBL" id="CEM39293.1"/>
    </source>
</evidence>
<feature type="region of interest" description="Disordered" evidence="1">
    <location>
        <begin position="230"/>
        <end position="255"/>
    </location>
</feature>
<feature type="compositionally biased region" description="Acidic residues" evidence="1">
    <location>
        <begin position="158"/>
        <end position="167"/>
    </location>
</feature>
<dbReference type="AlphaFoldDB" id="A0A0G4H6F7"/>
<accession>A0A0G4H6F7</accession>
<feature type="region of interest" description="Disordered" evidence="1">
    <location>
        <begin position="85"/>
        <end position="195"/>
    </location>
</feature>
<organism evidence="2">
    <name type="scientific">Chromera velia CCMP2878</name>
    <dbReference type="NCBI Taxonomy" id="1169474"/>
    <lineage>
        <taxon>Eukaryota</taxon>
        <taxon>Sar</taxon>
        <taxon>Alveolata</taxon>
        <taxon>Colpodellida</taxon>
        <taxon>Chromeraceae</taxon>
        <taxon>Chromera</taxon>
    </lineage>
</organism>
<feature type="compositionally biased region" description="Basic and acidic residues" evidence="1">
    <location>
        <begin position="168"/>
        <end position="180"/>
    </location>
</feature>
<gene>
    <name evidence="2" type="ORF">Cvel_5759</name>
</gene>
<evidence type="ECO:0000256" key="1">
    <source>
        <dbReference type="SAM" id="MobiDB-lite"/>
    </source>
</evidence>
<proteinExistence type="predicted"/>
<feature type="compositionally biased region" description="Acidic residues" evidence="1">
    <location>
        <begin position="85"/>
        <end position="115"/>
    </location>
</feature>
<sequence length="255" mass="27635">MSLDSVTVSVFRTSVGWGCRCFGSPLGSLGIAPPPHSTGVDGGLAWWSQPSPRPSPREHLCGARRCTAKCLLPIDLAGCRSLVDEAEQEREESGEKEEEGGEEGEEEEEEEEEREPGEGKREESEEESEEEEEEKGGDEEEEVGDDVEANGGGRVEEEMQVQEEEAGEERPRDPPPSERRGMKRGRRSVEEEGFPKRAMIRVLPPSAPASASVRSPQAPVALASFYSRGAAAASTPFSFDPKPPSLRPSRTIGGA</sequence>